<gene>
    <name evidence="1" type="ORF">UFOVP629_60</name>
</gene>
<evidence type="ECO:0000313" key="1">
    <source>
        <dbReference type="EMBL" id="CAB4154329.1"/>
    </source>
</evidence>
<reference evidence="1" key="1">
    <citation type="submission" date="2020-04" db="EMBL/GenBank/DDBJ databases">
        <authorList>
            <person name="Chiriac C."/>
            <person name="Salcher M."/>
            <person name="Ghai R."/>
            <person name="Kavagutti S V."/>
        </authorList>
    </citation>
    <scope>NUCLEOTIDE SEQUENCE</scope>
</reference>
<protein>
    <submittedName>
        <fullName evidence="1">Uncharacterized protein</fullName>
    </submittedName>
</protein>
<proteinExistence type="predicted"/>
<sequence length="97" mass="11065">MDIDASNQDLVNVYKHQITCLEKAIEELLPLAMGYYSEHYWAAGWLTDLEKLLPTLEPAIDNAARIIGKVPTTYEPKGEQDWIPYPSTYIKTVEGHQ</sequence>
<name>A0A6J5N5H1_9CAUD</name>
<accession>A0A6J5N5H1</accession>
<dbReference type="EMBL" id="LR796612">
    <property type="protein sequence ID" value="CAB4154329.1"/>
    <property type="molecule type" value="Genomic_DNA"/>
</dbReference>
<organism evidence="1">
    <name type="scientific">uncultured Caudovirales phage</name>
    <dbReference type="NCBI Taxonomy" id="2100421"/>
    <lineage>
        <taxon>Viruses</taxon>
        <taxon>Duplodnaviria</taxon>
        <taxon>Heunggongvirae</taxon>
        <taxon>Uroviricota</taxon>
        <taxon>Caudoviricetes</taxon>
        <taxon>Peduoviridae</taxon>
        <taxon>Maltschvirus</taxon>
        <taxon>Maltschvirus maltsch</taxon>
    </lineage>
</organism>